<feature type="transmembrane region" description="Helical" evidence="1">
    <location>
        <begin position="39"/>
        <end position="58"/>
    </location>
</feature>
<keyword evidence="3" id="KW-1185">Reference proteome</keyword>
<organism evidence="2 3">
    <name type="scientific">Phytopseudomonas argentinensis</name>
    <dbReference type="NCBI Taxonomy" id="289370"/>
    <lineage>
        <taxon>Bacteria</taxon>
        <taxon>Pseudomonadati</taxon>
        <taxon>Pseudomonadota</taxon>
        <taxon>Gammaproteobacteria</taxon>
        <taxon>Pseudomonadales</taxon>
        <taxon>Pseudomonadaceae</taxon>
        <taxon>Phytopseudomonas</taxon>
    </lineage>
</organism>
<sequence length="136" mass="14988">MPSDVRTKSTRAALYHQAFWCAALLLVSGNWLYQGYIGRALIALVVTTLYFALAVANYRLGNKLVWLCFAPAAGVMFFAAYPITSLWYYLYIGIVGQPFTISIAGAIGIMSVNTAIGVVIPMLICIHLLRSRRHAL</sequence>
<accession>A0A1I3KS85</accession>
<name>A0A1I3KS85_9GAMM</name>
<protein>
    <submittedName>
        <fullName evidence="2">Uncharacterized protein</fullName>
    </submittedName>
</protein>
<gene>
    <name evidence="2" type="ORF">SAMN05216602_2679</name>
</gene>
<feature type="transmembrane region" description="Helical" evidence="1">
    <location>
        <begin position="12"/>
        <end position="33"/>
    </location>
</feature>
<keyword evidence="1" id="KW-1133">Transmembrane helix</keyword>
<dbReference type="EMBL" id="FORC01000002">
    <property type="protein sequence ID" value="SFI75244.1"/>
    <property type="molecule type" value="Genomic_DNA"/>
</dbReference>
<evidence type="ECO:0000313" key="2">
    <source>
        <dbReference type="EMBL" id="SFI75244.1"/>
    </source>
</evidence>
<feature type="transmembrane region" description="Helical" evidence="1">
    <location>
        <begin position="65"/>
        <end position="89"/>
    </location>
</feature>
<dbReference type="AlphaFoldDB" id="A0A1I3KS85"/>
<reference evidence="3" key="1">
    <citation type="submission" date="2016-10" db="EMBL/GenBank/DDBJ databases">
        <authorList>
            <person name="Varghese N."/>
            <person name="Submissions S."/>
        </authorList>
    </citation>
    <scope>NUCLEOTIDE SEQUENCE [LARGE SCALE GENOMIC DNA]</scope>
    <source>
        <strain evidence="3">LMG 22563</strain>
    </source>
</reference>
<keyword evidence="1" id="KW-0812">Transmembrane</keyword>
<feature type="transmembrane region" description="Helical" evidence="1">
    <location>
        <begin position="101"/>
        <end position="129"/>
    </location>
</feature>
<keyword evidence="1" id="KW-0472">Membrane</keyword>
<dbReference type="Proteomes" id="UP000183018">
    <property type="component" value="Unassembled WGS sequence"/>
</dbReference>
<evidence type="ECO:0000313" key="3">
    <source>
        <dbReference type="Proteomes" id="UP000183018"/>
    </source>
</evidence>
<proteinExistence type="predicted"/>
<evidence type="ECO:0000256" key="1">
    <source>
        <dbReference type="SAM" id="Phobius"/>
    </source>
</evidence>